<dbReference type="PANTHER" id="PTHR47942:SF63">
    <property type="entry name" value="PENTATRICOPEPTIDE REPEAT-CONTAINING PROTEIN"/>
    <property type="match status" value="1"/>
</dbReference>
<name>A0AAJ5Z2X2_9BASI</name>
<accession>A0AAJ5Z2X2</accession>
<dbReference type="EMBL" id="CP119921">
    <property type="protein sequence ID" value="WFD16979.1"/>
    <property type="molecule type" value="Genomic_DNA"/>
</dbReference>
<organism evidence="2 3">
    <name type="scientific">Malassezia arunalokei</name>
    <dbReference type="NCBI Taxonomy" id="1514897"/>
    <lineage>
        <taxon>Eukaryota</taxon>
        <taxon>Fungi</taxon>
        <taxon>Dikarya</taxon>
        <taxon>Basidiomycota</taxon>
        <taxon>Ustilaginomycotina</taxon>
        <taxon>Malasseziomycetes</taxon>
        <taxon>Malasseziales</taxon>
        <taxon>Malasseziaceae</taxon>
        <taxon>Malassezia</taxon>
    </lineage>
</organism>
<evidence type="ECO:0000256" key="1">
    <source>
        <dbReference type="ARBA" id="ARBA00022737"/>
    </source>
</evidence>
<dbReference type="InterPro" id="IPR051222">
    <property type="entry name" value="PPR/CCM1_RNA-binding"/>
</dbReference>
<sequence length="408" mass="45111">MGASRLVALHDALAQRHAQRVMEAFVGVARDDPALLTPAEYRGMLRVLLRAEPRSPSTVQHVLLMLEHMQERVSVAPASAAEALVHAELVHMLRDAYVWNSLLTCTRPKLLSMFQMLARGASILRATDGTPCEPQYTPIAGLGVAPYRAFPDTVTYNVLLHAIVQGAWARRLPPVPPSIVPLAAWHALHTPPTRPTTERVVLDVWHHMRQTPHTQPSPISWCIRLQLYIRMGRLDDVHACMRDMHAHGAVSLDALHAVWQAYARTGGTHLHEAWRAFRTQTPTPAWTRVTGLDAVPRVEPSATTFGIVTRLLAERGDVWAALRVMHDGLAQGACRVSPATYHALFHALAQTERTPATSRVLAELMDGYLALATRVPRRRLGTLLQALRRHAPSAAMEVRLASAAGTRH</sequence>
<gene>
    <name evidence="2" type="ORF">MARU1_003024</name>
</gene>
<protein>
    <submittedName>
        <fullName evidence="2">Uncharacterized protein</fullName>
    </submittedName>
</protein>
<proteinExistence type="predicted"/>
<evidence type="ECO:0000313" key="2">
    <source>
        <dbReference type="EMBL" id="WFD16979.1"/>
    </source>
</evidence>
<dbReference type="AlphaFoldDB" id="A0AAJ5Z2X2"/>
<reference evidence="2 3" key="1">
    <citation type="submission" date="2023-03" db="EMBL/GenBank/DDBJ databases">
        <title>Mating type loci evolution in Malassezia.</title>
        <authorList>
            <person name="Coelho M.A."/>
        </authorList>
    </citation>
    <scope>NUCLEOTIDE SEQUENCE [LARGE SCALE GENOMIC DNA]</scope>
    <source>
        <strain evidence="2 3">CBS 13387</strain>
    </source>
</reference>
<dbReference type="InterPro" id="IPR011990">
    <property type="entry name" value="TPR-like_helical_dom_sf"/>
</dbReference>
<dbReference type="Gene3D" id="1.25.40.10">
    <property type="entry name" value="Tetratricopeptide repeat domain"/>
    <property type="match status" value="1"/>
</dbReference>
<keyword evidence="3" id="KW-1185">Reference proteome</keyword>
<evidence type="ECO:0000313" key="3">
    <source>
        <dbReference type="Proteomes" id="UP001217582"/>
    </source>
</evidence>
<dbReference type="Proteomes" id="UP001217582">
    <property type="component" value="Chromosome 6"/>
</dbReference>
<dbReference type="PANTHER" id="PTHR47942">
    <property type="entry name" value="TETRATRICOPEPTIDE REPEAT (TPR)-LIKE SUPERFAMILY PROTEIN-RELATED"/>
    <property type="match status" value="1"/>
</dbReference>
<keyword evidence="1" id="KW-0677">Repeat</keyword>